<dbReference type="AlphaFoldDB" id="A0A1A8F3G2"/>
<gene>
    <name evidence="1" type="primary">Nfu_g_1_012585</name>
</gene>
<sequence>KPVGTLPADTAMRLLKRTSMLDAMNLPACCDLETSLDRTGHTAVNLRTSVP</sequence>
<accession>A0A1A8F3G2</accession>
<organism evidence="1">
    <name type="scientific">Nothobranchius korthausae</name>
    <dbReference type="NCBI Taxonomy" id="1143690"/>
    <lineage>
        <taxon>Eukaryota</taxon>
        <taxon>Metazoa</taxon>
        <taxon>Chordata</taxon>
        <taxon>Craniata</taxon>
        <taxon>Vertebrata</taxon>
        <taxon>Euteleostomi</taxon>
        <taxon>Actinopterygii</taxon>
        <taxon>Neopterygii</taxon>
        <taxon>Teleostei</taxon>
        <taxon>Neoteleostei</taxon>
        <taxon>Acanthomorphata</taxon>
        <taxon>Ovalentaria</taxon>
        <taxon>Atherinomorphae</taxon>
        <taxon>Cyprinodontiformes</taxon>
        <taxon>Nothobranchiidae</taxon>
        <taxon>Nothobranchius</taxon>
    </lineage>
</organism>
<reference evidence="1" key="2">
    <citation type="submission" date="2016-06" db="EMBL/GenBank/DDBJ databases">
        <title>The genome of a short-lived fish provides insights into sex chromosome evolution and the genetic control of aging.</title>
        <authorList>
            <person name="Reichwald K."/>
            <person name="Felder M."/>
            <person name="Petzold A."/>
            <person name="Koch P."/>
            <person name="Groth M."/>
            <person name="Platzer M."/>
        </authorList>
    </citation>
    <scope>NUCLEOTIDE SEQUENCE</scope>
    <source>
        <tissue evidence="1">Brain</tissue>
    </source>
</reference>
<feature type="non-terminal residue" evidence="1">
    <location>
        <position position="1"/>
    </location>
</feature>
<name>A0A1A8F3G2_9TELE</name>
<evidence type="ECO:0000313" key="1">
    <source>
        <dbReference type="EMBL" id="SBQ53296.1"/>
    </source>
</evidence>
<proteinExistence type="predicted"/>
<dbReference type="EMBL" id="HAEB01006769">
    <property type="protein sequence ID" value="SBQ53296.1"/>
    <property type="molecule type" value="Transcribed_RNA"/>
</dbReference>
<protein>
    <submittedName>
        <fullName evidence="1">Uncharacterized protein</fullName>
    </submittedName>
</protein>
<reference evidence="1" key="1">
    <citation type="submission" date="2016-05" db="EMBL/GenBank/DDBJ databases">
        <authorList>
            <person name="Lavstsen T."/>
            <person name="Jespersen J.S."/>
        </authorList>
    </citation>
    <scope>NUCLEOTIDE SEQUENCE</scope>
    <source>
        <tissue evidence="1">Brain</tissue>
    </source>
</reference>